<feature type="transmembrane region" description="Helical" evidence="1">
    <location>
        <begin position="54"/>
        <end position="76"/>
    </location>
</feature>
<evidence type="ECO:0000313" key="2">
    <source>
        <dbReference type="EnsemblPlants" id="OB06G29070.1"/>
    </source>
</evidence>
<name>J3MFW3_ORYBR</name>
<organism evidence="2">
    <name type="scientific">Oryza brachyantha</name>
    <name type="common">malo sina</name>
    <dbReference type="NCBI Taxonomy" id="4533"/>
    <lineage>
        <taxon>Eukaryota</taxon>
        <taxon>Viridiplantae</taxon>
        <taxon>Streptophyta</taxon>
        <taxon>Embryophyta</taxon>
        <taxon>Tracheophyta</taxon>
        <taxon>Spermatophyta</taxon>
        <taxon>Magnoliopsida</taxon>
        <taxon>Liliopsida</taxon>
        <taxon>Poales</taxon>
        <taxon>Poaceae</taxon>
        <taxon>BOP clade</taxon>
        <taxon>Oryzoideae</taxon>
        <taxon>Oryzeae</taxon>
        <taxon>Oryzinae</taxon>
        <taxon>Oryza</taxon>
    </lineage>
</organism>
<reference evidence="2" key="2">
    <citation type="submission" date="2013-04" db="UniProtKB">
        <authorList>
            <consortium name="EnsemblPlants"/>
        </authorList>
    </citation>
    <scope>IDENTIFICATION</scope>
</reference>
<reference evidence="2" key="1">
    <citation type="journal article" date="2013" name="Nat. Commun.">
        <title>Whole-genome sequencing of Oryza brachyantha reveals mechanisms underlying Oryza genome evolution.</title>
        <authorList>
            <person name="Chen J."/>
            <person name="Huang Q."/>
            <person name="Gao D."/>
            <person name="Wang J."/>
            <person name="Lang Y."/>
            <person name="Liu T."/>
            <person name="Li B."/>
            <person name="Bai Z."/>
            <person name="Luis Goicoechea J."/>
            <person name="Liang C."/>
            <person name="Chen C."/>
            <person name="Zhang W."/>
            <person name="Sun S."/>
            <person name="Liao Y."/>
            <person name="Zhang X."/>
            <person name="Yang L."/>
            <person name="Song C."/>
            <person name="Wang M."/>
            <person name="Shi J."/>
            <person name="Liu G."/>
            <person name="Liu J."/>
            <person name="Zhou H."/>
            <person name="Zhou W."/>
            <person name="Yu Q."/>
            <person name="An N."/>
            <person name="Chen Y."/>
            <person name="Cai Q."/>
            <person name="Wang B."/>
            <person name="Liu B."/>
            <person name="Min J."/>
            <person name="Huang Y."/>
            <person name="Wu H."/>
            <person name="Li Z."/>
            <person name="Zhang Y."/>
            <person name="Yin Y."/>
            <person name="Song W."/>
            <person name="Jiang J."/>
            <person name="Jackson S.A."/>
            <person name="Wing R.A."/>
            <person name="Wang J."/>
            <person name="Chen M."/>
        </authorList>
    </citation>
    <scope>NUCLEOTIDE SEQUENCE [LARGE SCALE GENOMIC DNA]</scope>
    <source>
        <strain evidence="2">cv. IRGC 101232</strain>
    </source>
</reference>
<dbReference type="Gramene" id="OB06G29070.1">
    <property type="protein sequence ID" value="OB06G29070.1"/>
    <property type="gene ID" value="OB06G29070"/>
</dbReference>
<dbReference type="Proteomes" id="UP000006038">
    <property type="component" value="Chromosome 6"/>
</dbReference>
<evidence type="ECO:0000313" key="3">
    <source>
        <dbReference type="Proteomes" id="UP000006038"/>
    </source>
</evidence>
<evidence type="ECO:0000256" key="1">
    <source>
        <dbReference type="SAM" id="Phobius"/>
    </source>
</evidence>
<keyword evidence="1" id="KW-1133">Transmembrane helix</keyword>
<keyword evidence="1" id="KW-0812">Transmembrane</keyword>
<sequence length="77" mass="8217">MVETGDIKTVTVAVDAAAAGSCRKLESSPDLTRKPTGKRFGWEGFRREKFRKGACMCVTVPVAANLGDLVLTVLAFA</sequence>
<keyword evidence="3" id="KW-1185">Reference proteome</keyword>
<dbReference type="HOGENOM" id="CLU_2642071_0_0_1"/>
<accession>J3MFW3</accession>
<proteinExistence type="predicted"/>
<protein>
    <submittedName>
        <fullName evidence="2">Uncharacterized protein</fullName>
    </submittedName>
</protein>
<dbReference type="EnsemblPlants" id="OB06G29070.1">
    <property type="protein sequence ID" value="OB06G29070.1"/>
    <property type="gene ID" value="OB06G29070"/>
</dbReference>
<dbReference type="AlphaFoldDB" id="J3MFW3"/>
<keyword evidence="1" id="KW-0472">Membrane</keyword>